<keyword evidence="6 7" id="KW-0472">Membrane</keyword>
<evidence type="ECO:0000256" key="4">
    <source>
        <dbReference type="ARBA" id="ARBA00022989"/>
    </source>
</evidence>
<protein>
    <submittedName>
        <fullName evidence="9">Cation/H+ exchanger</fullName>
    </submittedName>
</protein>
<proteinExistence type="predicted"/>
<keyword evidence="2" id="KW-0813">Transport</keyword>
<evidence type="ECO:0000256" key="7">
    <source>
        <dbReference type="SAM" id="Phobius"/>
    </source>
</evidence>
<dbReference type="InterPro" id="IPR050794">
    <property type="entry name" value="CPA2_transporter"/>
</dbReference>
<evidence type="ECO:0000259" key="8">
    <source>
        <dbReference type="Pfam" id="PF00999"/>
    </source>
</evidence>
<feature type="transmembrane region" description="Helical" evidence="7">
    <location>
        <begin position="123"/>
        <end position="146"/>
    </location>
</feature>
<feature type="transmembrane region" description="Helical" evidence="7">
    <location>
        <begin position="316"/>
        <end position="340"/>
    </location>
</feature>
<feature type="transmembrane region" description="Helical" evidence="7">
    <location>
        <begin position="158"/>
        <end position="183"/>
    </location>
</feature>
<feature type="transmembrane region" description="Helical" evidence="7">
    <location>
        <begin position="189"/>
        <end position="208"/>
    </location>
</feature>
<keyword evidence="3 7" id="KW-0812">Transmembrane</keyword>
<gene>
    <name evidence="9" type="ORF">BDK51DRAFT_19739</name>
</gene>
<feature type="transmembrane region" description="Helical" evidence="7">
    <location>
        <begin position="60"/>
        <end position="81"/>
    </location>
</feature>
<dbReference type="EMBL" id="KZ995428">
    <property type="protein sequence ID" value="RKO90697.1"/>
    <property type="molecule type" value="Genomic_DNA"/>
</dbReference>
<feature type="non-terminal residue" evidence="9">
    <location>
        <position position="1"/>
    </location>
</feature>
<dbReference type="GO" id="GO:1902600">
    <property type="term" value="P:proton transmembrane transport"/>
    <property type="evidence" value="ECO:0007669"/>
    <property type="project" value="InterPro"/>
</dbReference>
<dbReference type="Gene3D" id="1.20.1530.20">
    <property type="match status" value="1"/>
</dbReference>
<feature type="transmembrane region" description="Helical" evidence="7">
    <location>
        <begin position="240"/>
        <end position="273"/>
    </location>
</feature>
<dbReference type="OrthoDB" id="2687058at2759"/>
<evidence type="ECO:0000256" key="3">
    <source>
        <dbReference type="ARBA" id="ARBA00022692"/>
    </source>
</evidence>
<feature type="transmembrane region" description="Helical" evidence="7">
    <location>
        <begin position="383"/>
        <end position="405"/>
    </location>
</feature>
<evidence type="ECO:0000256" key="6">
    <source>
        <dbReference type="ARBA" id="ARBA00023136"/>
    </source>
</evidence>
<evidence type="ECO:0000313" key="10">
    <source>
        <dbReference type="Proteomes" id="UP000269721"/>
    </source>
</evidence>
<dbReference type="GO" id="GO:0016020">
    <property type="term" value="C:membrane"/>
    <property type="evidence" value="ECO:0007669"/>
    <property type="project" value="UniProtKB-SubCell"/>
</dbReference>
<evidence type="ECO:0000256" key="1">
    <source>
        <dbReference type="ARBA" id="ARBA00004141"/>
    </source>
</evidence>
<dbReference type="InterPro" id="IPR038770">
    <property type="entry name" value="Na+/solute_symporter_sf"/>
</dbReference>
<accession>A0A4V1IRN7</accession>
<feature type="domain" description="Cation/H+ exchanger transmembrane" evidence="8">
    <location>
        <begin position="5"/>
        <end position="402"/>
    </location>
</feature>
<name>A0A4V1IRN7_9FUNG</name>
<dbReference type="Pfam" id="PF00999">
    <property type="entry name" value="Na_H_Exchanger"/>
    <property type="match status" value="1"/>
</dbReference>
<keyword evidence="10" id="KW-1185">Reference proteome</keyword>
<feature type="transmembrane region" description="Helical" evidence="7">
    <location>
        <begin position="88"/>
        <end position="111"/>
    </location>
</feature>
<feature type="transmembrane region" description="Helical" evidence="7">
    <location>
        <begin position="352"/>
        <end position="377"/>
    </location>
</feature>
<dbReference type="PANTHER" id="PTHR32468:SF0">
    <property type="entry name" value="K(+)_H(+) ANTIPORTER 1"/>
    <property type="match status" value="1"/>
</dbReference>
<dbReference type="Proteomes" id="UP000269721">
    <property type="component" value="Unassembled WGS sequence"/>
</dbReference>
<keyword evidence="5" id="KW-0406">Ion transport</keyword>
<dbReference type="InterPro" id="IPR006153">
    <property type="entry name" value="Cation/H_exchanger_TM"/>
</dbReference>
<organism evidence="9 10">
    <name type="scientific">Blyttiomyces helicus</name>
    <dbReference type="NCBI Taxonomy" id="388810"/>
    <lineage>
        <taxon>Eukaryota</taxon>
        <taxon>Fungi</taxon>
        <taxon>Fungi incertae sedis</taxon>
        <taxon>Chytridiomycota</taxon>
        <taxon>Chytridiomycota incertae sedis</taxon>
        <taxon>Chytridiomycetes</taxon>
        <taxon>Chytridiomycetes incertae sedis</taxon>
        <taxon>Blyttiomyces</taxon>
    </lineage>
</organism>
<dbReference type="PANTHER" id="PTHR32468">
    <property type="entry name" value="CATION/H + ANTIPORTER"/>
    <property type="match status" value="1"/>
</dbReference>
<comment type="subcellular location">
    <subcellularLocation>
        <location evidence="1">Membrane</location>
        <topology evidence="1">Multi-pass membrane protein</topology>
    </subcellularLocation>
</comment>
<evidence type="ECO:0000256" key="5">
    <source>
        <dbReference type="ARBA" id="ARBA00023065"/>
    </source>
</evidence>
<dbReference type="AlphaFoldDB" id="A0A4V1IRN7"/>
<evidence type="ECO:0000256" key="2">
    <source>
        <dbReference type="ARBA" id="ARBA00022448"/>
    </source>
</evidence>
<evidence type="ECO:0000313" key="9">
    <source>
        <dbReference type="EMBL" id="RKO90697.1"/>
    </source>
</evidence>
<sequence>QIFIILAVCRAISVPFSYVNQPRVIAEVIGGILLGPTALGRWKWFATNIFPPAQLGPLNILANVGLIFFLLLMGLELDLGIVQKRAKISLSISLTGIIGTFALSIGVSRFFYLNIPGLDEKGYTNFMLFIGVAMSVTALPVLARILTERKLLHTPVGVTVISAAAVDDATGWTFLALVVSLISTASNATIVYIIICALAFAAFQFLVMRRVFLWLYIRLTNFHHGNTNRGGGAHTLSEPMVVLAFVWTLISAFFTQAIGIHAIFGAFLTGLILPRENGFAIKLTERLEEVVSVLLLPLYFTYSGLKTNIGSLNTGLSWGCVFLVLSTVCVGKIGGCTMAARLVGKHPWREALTVGCLMNTKGLVELIILNIGLTAGILNTQSFAIMVLLAISTTLMTTPLVTWLYPPSAYLKKMEPSEKDFQKDREQLENPLDYDARFVLCLPNIRYVRKFAFSKILPLHSDFDRMR</sequence>
<reference evidence="10" key="1">
    <citation type="journal article" date="2018" name="Nat. Microbiol.">
        <title>Leveraging single-cell genomics to expand the fungal tree of life.</title>
        <authorList>
            <person name="Ahrendt S.R."/>
            <person name="Quandt C.A."/>
            <person name="Ciobanu D."/>
            <person name="Clum A."/>
            <person name="Salamov A."/>
            <person name="Andreopoulos B."/>
            <person name="Cheng J.F."/>
            <person name="Woyke T."/>
            <person name="Pelin A."/>
            <person name="Henrissat B."/>
            <person name="Reynolds N.K."/>
            <person name="Benny G.L."/>
            <person name="Smith M.E."/>
            <person name="James T.Y."/>
            <person name="Grigoriev I.V."/>
        </authorList>
    </citation>
    <scope>NUCLEOTIDE SEQUENCE [LARGE SCALE GENOMIC DNA]</scope>
</reference>
<dbReference type="GO" id="GO:0015297">
    <property type="term" value="F:antiporter activity"/>
    <property type="evidence" value="ECO:0007669"/>
    <property type="project" value="InterPro"/>
</dbReference>
<keyword evidence="4 7" id="KW-1133">Transmembrane helix</keyword>